<evidence type="ECO:0000313" key="2">
    <source>
        <dbReference type="EMBL" id="AKI98739.1"/>
    </source>
</evidence>
<evidence type="ECO:0000256" key="1">
    <source>
        <dbReference type="SAM" id="MobiDB-lite"/>
    </source>
</evidence>
<dbReference type="KEGG" id="age:AA314_00366"/>
<evidence type="ECO:0000313" key="3">
    <source>
        <dbReference type="Proteomes" id="UP000035579"/>
    </source>
</evidence>
<name>A0AAC8TAA5_9BACT</name>
<proteinExistence type="predicted"/>
<accession>A0AAC8TAA5</accession>
<dbReference type="EMBL" id="CP011509">
    <property type="protein sequence ID" value="AKI98739.1"/>
    <property type="molecule type" value="Genomic_DNA"/>
</dbReference>
<gene>
    <name evidence="2" type="ORF">AA314_00366</name>
</gene>
<protein>
    <submittedName>
        <fullName evidence="2">Uncharacterized protein</fullName>
    </submittedName>
</protein>
<organism evidence="2 3">
    <name type="scientific">Archangium gephyra</name>
    <dbReference type="NCBI Taxonomy" id="48"/>
    <lineage>
        <taxon>Bacteria</taxon>
        <taxon>Pseudomonadati</taxon>
        <taxon>Myxococcota</taxon>
        <taxon>Myxococcia</taxon>
        <taxon>Myxococcales</taxon>
        <taxon>Cystobacterineae</taxon>
        <taxon>Archangiaceae</taxon>
        <taxon>Archangium</taxon>
    </lineage>
</organism>
<dbReference type="Proteomes" id="UP000035579">
    <property type="component" value="Chromosome"/>
</dbReference>
<feature type="region of interest" description="Disordered" evidence="1">
    <location>
        <begin position="1"/>
        <end position="40"/>
    </location>
</feature>
<dbReference type="AlphaFoldDB" id="A0AAC8TAA5"/>
<reference evidence="2 3" key="1">
    <citation type="submission" date="2015-05" db="EMBL/GenBank/DDBJ databases">
        <title>Genome assembly of Archangium gephyra DSM 2261.</title>
        <authorList>
            <person name="Sharma G."/>
            <person name="Subramanian S."/>
        </authorList>
    </citation>
    <scope>NUCLEOTIDE SEQUENCE [LARGE SCALE GENOMIC DNA]</scope>
    <source>
        <strain evidence="2 3">DSM 2261</strain>
    </source>
</reference>
<sequence length="40" mass="4393">MEAAGIEPAARGGLHRDTVEPSLPTQKVTKRGDWEPFTSR</sequence>